<feature type="compositionally biased region" description="Polar residues" evidence="1">
    <location>
        <begin position="36"/>
        <end position="46"/>
    </location>
</feature>
<dbReference type="SUPFAM" id="SSF54001">
    <property type="entry name" value="Cysteine proteinases"/>
    <property type="match status" value="1"/>
</dbReference>
<dbReference type="Pfam" id="PF01464">
    <property type="entry name" value="SLT"/>
    <property type="match status" value="1"/>
</dbReference>
<dbReference type="Gene3D" id="1.10.530.10">
    <property type="match status" value="1"/>
</dbReference>
<protein>
    <recommendedName>
        <fullName evidence="3">Peptidase C51 domain-containing protein</fullName>
    </recommendedName>
</protein>
<proteinExistence type="predicted"/>
<gene>
    <name evidence="4" type="ORF">CO690_00170</name>
</gene>
<evidence type="ECO:0000256" key="1">
    <source>
        <dbReference type="SAM" id="MobiDB-lite"/>
    </source>
</evidence>
<dbReference type="InterPro" id="IPR007921">
    <property type="entry name" value="CHAP_dom"/>
</dbReference>
<dbReference type="CDD" id="cd00254">
    <property type="entry name" value="LT-like"/>
    <property type="match status" value="1"/>
</dbReference>
<dbReference type="PANTHER" id="PTHR37423:SF2">
    <property type="entry name" value="MEMBRANE-BOUND LYTIC MUREIN TRANSGLYCOSYLASE C"/>
    <property type="match status" value="1"/>
</dbReference>
<feature type="domain" description="Peptidase C51" evidence="3">
    <location>
        <begin position="283"/>
        <end position="419"/>
    </location>
</feature>
<dbReference type="EMBL" id="CP023509">
    <property type="protein sequence ID" value="ATF62165.1"/>
    <property type="molecule type" value="Genomic_DNA"/>
</dbReference>
<dbReference type="Gene3D" id="3.90.1720.10">
    <property type="entry name" value="endopeptidase domain like (from Nostoc punctiforme)"/>
    <property type="match status" value="1"/>
</dbReference>
<feature type="signal peptide" evidence="2">
    <location>
        <begin position="1"/>
        <end position="34"/>
    </location>
</feature>
<feature type="region of interest" description="Disordered" evidence="1">
    <location>
        <begin position="232"/>
        <end position="275"/>
    </location>
</feature>
<dbReference type="AlphaFoldDB" id="A0A291DCG9"/>
<keyword evidence="2" id="KW-0732">Signal</keyword>
<dbReference type="PANTHER" id="PTHR37423">
    <property type="entry name" value="SOLUBLE LYTIC MUREIN TRANSGLYCOSYLASE-RELATED"/>
    <property type="match status" value="1"/>
</dbReference>
<dbReference type="InterPro" id="IPR038765">
    <property type="entry name" value="Papain-like_cys_pep_sf"/>
</dbReference>
<dbReference type="PROSITE" id="PS50911">
    <property type="entry name" value="CHAP"/>
    <property type="match status" value="1"/>
</dbReference>
<accession>A0A291DCG9</accession>
<dbReference type="SUPFAM" id="SSF53955">
    <property type="entry name" value="Lysozyme-like"/>
    <property type="match status" value="1"/>
</dbReference>
<feature type="chain" id="PRO_5039128049" description="Peptidase C51 domain-containing protein" evidence="2">
    <location>
        <begin position="35"/>
        <end position="421"/>
    </location>
</feature>
<evidence type="ECO:0000259" key="3">
    <source>
        <dbReference type="PROSITE" id="PS50911"/>
    </source>
</evidence>
<dbReference type="InterPro" id="IPR008258">
    <property type="entry name" value="Transglycosylase_SLT_dom_1"/>
</dbReference>
<dbReference type="InterPro" id="IPR023346">
    <property type="entry name" value="Lysozyme-like_dom_sf"/>
</dbReference>
<reference evidence="5" key="1">
    <citation type="submission" date="2017-09" db="EMBL/GenBank/DDBJ databases">
        <title>FDA dAtabase for Regulatory Grade micrObial Sequences (FDA-ARGOS): Supporting development and validation of Infectious Disease Dx tests.</title>
        <authorList>
            <person name="Minogue T."/>
            <person name="Wolcott M."/>
            <person name="Wasieloski L."/>
            <person name="Aguilar W."/>
            <person name="Moore D."/>
            <person name="Tallon L."/>
            <person name="Sadzewicz L."/>
            <person name="Ott S."/>
            <person name="Zhao X."/>
            <person name="Nagaraj S."/>
            <person name="Vavikolanu K."/>
            <person name="Aluvathingal J."/>
            <person name="Nadendla S."/>
            <person name="Sichtig H."/>
        </authorList>
    </citation>
    <scope>NUCLEOTIDE SEQUENCE [LARGE SCALE GENOMIC DNA]</scope>
    <source>
        <strain evidence="5">FDAARGOS_369</strain>
        <plasmid evidence="5">Plasmid unnamed</plasmid>
    </source>
</reference>
<sequence length="421" mass="44490">MQQKSALVVFMPFIFVFGLILSLLLAFGSNSAAACTTTGNSGNGSQPAAHAPAAEPVTSIGDRGETIKTYLPELKEASALSGFPVSLIAATIHQESGWDPNAVSGVGAQGLAQFMPGTWPSYGNGGDPFNPRDAIRAMGRYMGDLKRILRNSGVGGDEIDNVLRAYNAGPTAVIQQDGGWNTSENADYAPAIRAHWKQYQTLIKDLGIEDYPTGEQEPSLSNVTAQKVTASATNSAAAEKKNTSSTKKECKKEAAKTDKNNPGGNTGGSVSTDSSGDDYPWAHMAHCSGDYSYCPTTPDPTNALPSECVAFAAWRVTRQTGGDAENITFHSPGNASVWLGHWTGRGWPSGHEPRVGAVVYYGPHVAGMSGYGHVAIVKEVRDDGTFVEEGYNGLGAPNDHIYYTRVVSNGSPSAFLYMPNA</sequence>
<evidence type="ECO:0000313" key="4">
    <source>
        <dbReference type="EMBL" id="ATF62165.1"/>
    </source>
</evidence>
<geneLocation type="plasmid" evidence="4">
    <name>unnamed</name>
</geneLocation>
<evidence type="ECO:0000256" key="2">
    <source>
        <dbReference type="SAM" id="SignalP"/>
    </source>
</evidence>
<feature type="compositionally biased region" description="Basic and acidic residues" evidence="1">
    <location>
        <begin position="238"/>
        <end position="259"/>
    </location>
</feature>
<dbReference type="Proteomes" id="UP000218628">
    <property type="component" value="Plasmid unnamed"/>
</dbReference>
<feature type="region of interest" description="Disordered" evidence="1">
    <location>
        <begin position="36"/>
        <end position="56"/>
    </location>
</feature>
<organism evidence="4 5">
    <name type="scientific">Rothia mucilaginosa</name>
    <dbReference type="NCBI Taxonomy" id="43675"/>
    <lineage>
        <taxon>Bacteria</taxon>
        <taxon>Bacillati</taxon>
        <taxon>Actinomycetota</taxon>
        <taxon>Actinomycetes</taxon>
        <taxon>Micrococcales</taxon>
        <taxon>Micrococcaceae</taxon>
        <taxon>Rothia</taxon>
    </lineage>
</organism>
<dbReference type="PROSITE" id="PS51257">
    <property type="entry name" value="PROKAR_LIPOPROTEIN"/>
    <property type="match status" value="1"/>
</dbReference>
<dbReference type="Pfam" id="PF05257">
    <property type="entry name" value="CHAP"/>
    <property type="match status" value="1"/>
</dbReference>
<name>A0A291DCG9_9MICC</name>
<keyword evidence="4" id="KW-0614">Plasmid</keyword>
<evidence type="ECO:0000313" key="5">
    <source>
        <dbReference type="Proteomes" id="UP000218628"/>
    </source>
</evidence>